<sequence>MTHGDKQQMDARVHPVALESGSGNSAQETFLSQFRASRASRSHGTFVRSSTQDQKQSGETKEKFIVARTEICNMLCPQNPQNLPWVCSRSSSGIALAGHQKKQTHTKLAQIRRFRPLDRNLPRARPGLAGPTPNSIPTIDQRCYCPPRWLLRPMARARRLTRLAGSAASWLPLPGCLPGWFPASVLRLHARHAIHATQCWPLEERFFCCSSTSSFYSLQHSPIFGSGSEYAIYEDNIHNSIPSTGRSFASQDGLDAINSLA</sequence>
<feature type="region of interest" description="Disordered" evidence="1">
    <location>
        <begin position="1"/>
        <end position="60"/>
    </location>
</feature>
<dbReference type="Proteomes" id="UP000002624">
    <property type="component" value="Unassembled WGS sequence"/>
</dbReference>
<dbReference type="VEuPathDB" id="FungiDB:HCDG_03206"/>
<organism evidence="2 3">
    <name type="scientific">Ajellomyces capsulatus (strain H143)</name>
    <name type="common">Darling's disease fungus</name>
    <name type="synonym">Histoplasma capsulatum</name>
    <dbReference type="NCBI Taxonomy" id="544712"/>
    <lineage>
        <taxon>Eukaryota</taxon>
        <taxon>Fungi</taxon>
        <taxon>Dikarya</taxon>
        <taxon>Ascomycota</taxon>
        <taxon>Pezizomycotina</taxon>
        <taxon>Eurotiomycetes</taxon>
        <taxon>Eurotiomycetidae</taxon>
        <taxon>Onygenales</taxon>
        <taxon>Ajellomycetaceae</taxon>
        <taxon>Histoplasma</taxon>
    </lineage>
</organism>
<evidence type="ECO:0000256" key="1">
    <source>
        <dbReference type="SAM" id="MobiDB-lite"/>
    </source>
</evidence>
<evidence type="ECO:0000313" key="2">
    <source>
        <dbReference type="EMBL" id="EER43308.1"/>
    </source>
</evidence>
<reference evidence="3" key="1">
    <citation type="submission" date="2009-05" db="EMBL/GenBank/DDBJ databases">
        <title>The genome sequence of Ajellomyces capsulatus strain H143.</title>
        <authorList>
            <person name="Champion M."/>
            <person name="Cuomo C.A."/>
            <person name="Ma L.-J."/>
            <person name="Henn M.R."/>
            <person name="Sil A."/>
            <person name="Goldman B."/>
            <person name="Young S.K."/>
            <person name="Kodira C.D."/>
            <person name="Zeng Q."/>
            <person name="Koehrsen M."/>
            <person name="Alvarado L."/>
            <person name="Berlin A.M."/>
            <person name="Borenstein D."/>
            <person name="Chen Z."/>
            <person name="Engels R."/>
            <person name="Freedman E."/>
            <person name="Gellesch M."/>
            <person name="Goldberg J."/>
            <person name="Griggs A."/>
            <person name="Gujja S."/>
            <person name="Heiman D.I."/>
            <person name="Hepburn T.A."/>
            <person name="Howarth C."/>
            <person name="Jen D."/>
            <person name="Larson L."/>
            <person name="Lewis B."/>
            <person name="Mehta T."/>
            <person name="Park D."/>
            <person name="Pearson M."/>
            <person name="Roberts A."/>
            <person name="Saif S."/>
            <person name="Shea T.D."/>
            <person name="Shenoy N."/>
            <person name="Sisk P."/>
            <person name="Stolte C."/>
            <person name="Sykes S."/>
            <person name="Walk T."/>
            <person name="White J."/>
            <person name="Yandava C."/>
            <person name="Klein B."/>
            <person name="McEwen J.G."/>
            <person name="Puccia R."/>
            <person name="Goldman G.H."/>
            <person name="Felipe M.S."/>
            <person name="Nino-Vega G."/>
            <person name="San-Blas G."/>
            <person name="Taylor J.W."/>
            <person name="Mendoza L."/>
            <person name="Galagan J.E."/>
            <person name="Nusbaum C."/>
            <person name="Birren B.W."/>
        </authorList>
    </citation>
    <scope>NUCLEOTIDE SEQUENCE [LARGE SCALE GENOMIC DNA]</scope>
    <source>
        <strain evidence="3">H143</strain>
    </source>
</reference>
<protein>
    <submittedName>
        <fullName evidence="2">Uncharacterized protein</fullName>
    </submittedName>
</protein>
<dbReference type="OMA" id="HAIHATQ"/>
<feature type="compositionally biased region" description="Polar residues" evidence="1">
    <location>
        <begin position="21"/>
        <end position="35"/>
    </location>
</feature>
<dbReference type="HOGENOM" id="CLU_1065457_0_0_1"/>
<name>C6HAH5_AJECH</name>
<gene>
    <name evidence="2" type="ORF">HCDG_03206</name>
</gene>
<feature type="compositionally biased region" description="Basic and acidic residues" evidence="1">
    <location>
        <begin position="1"/>
        <end position="13"/>
    </location>
</feature>
<accession>C6HAH5</accession>
<evidence type="ECO:0000313" key="3">
    <source>
        <dbReference type="Proteomes" id="UP000002624"/>
    </source>
</evidence>
<dbReference type="AlphaFoldDB" id="C6HAH5"/>
<dbReference type="EMBL" id="GG692421">
    <property type="protein sequence ID" value="EER43308.1"/>
    <property type="molecule type" value="Genomic_DNA"/>
</dbReference>
<proteinExistence type="predicted"/>